<dbReference type="InterPro" id="IPR013218">
    <property type="entry name" value="Dsn1/Mis13"/>
</dbReference>
<sequence length="274" mass="30938">MASTENRARTSPNNLSFQDSSPSPRARRKSLRRSVGKKRRRTLPPIYHNTSSLSDAISLSLPENDRLMELIHACFQCSVHKLENSLSHIDGFDSSSFSATVSAVKEKVLRFTERLSRDGTLERCTEGSKSSLSNNEDAAALQEKVRSDIAVMTSECQQWEELLEDYKKKAEEISRQLEENEIIKGPLASDAHMSSQKEILQSKPDYNAILCQQGAVFDSMEIVLDEVQQSVQLIDSFCSETSSHLQQLSMQLKTKSFKPMEDSPVRMFLRVSQK</sequence>
<dbReference type="EMBL" id="CATNWA010015828">
    <property type="protein sequence ID" value="CAI9587243.1"/>
    <property type="molecule type" value="Genomic_DNA"/>
</dbReference>
<evidence type="ECO:0000313" key="3">
    <source>
        <dbReference type="EMBL" id="CAI9587243.1"/>
    </source>
</evidence>
<feature type="region of interest" description="Disordered" evidence="2">
    <location>
        <begin position="1"/>
        <end position="47"/>
    </location>
</feature>
<dbReference type="PANTHER" id="PTHR14778">
    <property type="entry name" value="KINETOCHORE-ASSOCIATED PROTEIN DSN1 HOMOLOG"/>
    <property type="match status" value="1"/>
</dbReference>
<evidence type="ECO:0000313" key="4">
    <source>
        <dbReference type="Proteomes" id="UP001162483"/>
    </source>
</evidence>
<feature type="compositionally biased region" description="Polar residues" evidence="2">
    <location>
        <begin position="1"/>
        <end position="23"/>
    </location>
</feature>
<evidence type="ECO:0000256" key="1">
    <source>
        <dbReference type="SAM" id="Coils"/>
    </source>
</evidence>
<proteinExistence type="predicted"/>
<gene>
    <name evidence="3" type="ORF">SPARVUS_LOCUS10534398</name>
</gene>
<dbReference type="PANTHER" id="PTHR14778:SF2">
    <property type="entry name" value="KINETOCHORE-ASSOCIATED PROTEIN DSN1 HOMOLOG"/>
    <property type="match status" value="1"/>
</dbReference>
<feature type="coiled-coil region" evidence="1">
    <location>
        <begin position="149"/>
        <end position="183"/>
    </location>
</feature>
<dbReference type="Proteomes" id="UP001162483">
    <property type="component" value="Unassembled WGS sequence"/>
</dbReference>
<keyword evidence="4" id="KW-1185">Reference proteome</keyword>
<organism evidence="3 4">
    <name type="scientific">Staurois parvus</name>
    <dbReference type="NCBI Taxonomy" id="386267"/>
    <lineage>
        <taxon>Eukaryota</taxon>
        <taxon>Metazoa</taxon>
        <taxon>Chordata</taxon>
        <taxon>Craniata</taxon>
        <taxon>Vertebrata</taxon>
        <taxon>Euteleostomi</taxon>
        <taxon>Amphibia</taxon>
        <taxon>Batrachia</taxon>
        <taxon>Anura</taxon>
        <taxon>Neobatrachia</taxon>
        <taxon>Ranoidea</taxon>
        <taxon>Ranidae</taxon>
        <taxon>Staurois</taxon>
    </lineage>
</organism>
<reference evidence="3" key="1">
    <citation type="submission" date="2023-05" db="EMBL/GenBank/DDBJ databases">
        <authorList>
            <person name="Stuckert A."/>
        </authorList>
    </citation>
    <scope>NUCLEOTIDE SEQUENCE</scope>
</reference>
<protein>
    <recommendedName>
        <fullName evidence="5">Kinetochore-associated protein DSN1 homolog</fullName>
    </recommendedName>
</protein>
<keyword evidence="1" id="KW-0175">Coiled coil</keyword>
<name>A0ABN9ERL6_9NEOB</name>
<accession>A0ABN9ERL6</accession>
<feature type="compositionally biased region" description="Basic residues" evidence="2">
    <location>
        <begin position="25"/>
        <end position="42"/>
    </location>
</feature>
<evidence type="ECO:0008006" key="5">
    <source>
        <dbReference type="Google" id="ProtNLM"/>
    </source>
</evidence>
<dbReference type="Pfam" id="PF08202">
    <property type="entry name" value="MIS13"/>
    <property type="match status" value="1"/>
</dbReference>
<evidence type="ECO:0000256" key="2">
    <source>
        <dbReference type="SAM" id="MobiDB-lite"/>
    </source>
</evidence>
<comment type="caution">
    <text evidence="3">The sequence shown here is derived from an EMBL/GenBank/DDBJ whole genome shotgun (WGS) entry which is preliminary data.</text>
</comment>